<dbReference type="Pfam" id="PF00667">
    <property type="entry name" value="FAD_binding_1"/>
    <property type="match status" value="1"/>
</dbReference>
<evidence type="ECO:0000256" key="22">
    <source>
        <dbReference type="ARBA" id="ARBA00059320"/>
    </source>
</evidence>
<dbReference type="InterPro" id="IPR003097">
    <property type="entry name" value="CysJ-like_FAD-binding"/>
</dbReference>
<dbReference type="InterPro" id="IPR033412">
    <property type="entry name" value="PFOR_II"/>
</dbReference>
<evidence type="ECO:0000256" key="19">
    <source>
        <dbReference type="ARBA" id="ARBA00023128"/>
    </source>
</evidence>
<comment type="function">
    <text evidence="22">This enzyme catalyzes the 6-electron reduction of sulfite to sulfide. This is one of several activities required for the biosynthesis of L-cysteine from sulfate.</text>
</comment>
<evidence type="ECO:0000313" key="26">
    <source>
        <dbReference type="Proteomes" id="UP001304895"/>
    </source>
</evidence>
<dbReference type="PANTHER" id="PTHR11496">
    <property type="entry name" value="ALCOHOL DEHYDROGENASE"/>
    <property type="match status" value="1"/>
</dbReference>
<dbReference type="Pfam" id="PF25137">
    <property type="entry name" value="ADH_Fe_C"/>
    <property type="match status" value="1"/>
</dbReference>
<keyword evidence="9" id="KW-0285">Flavoprotein</keyword>
<dbReference type="Gene3D" id="3.40.50.970">
    <property type="match status" value="1"/>
</dbReference>
<reference evidence="25" key="1">
    <citation type="journal article" date="2023" name="Mol. Phylogenet. Evol.">
        <title>Genome-scale phylogeny and comparative genomics of the fungal order Sordariales.</title>
        <authorList>
            <person name="Hensen N."/>
            <person name="Bonometti L."/>
            <person name="Westerberg I."/>
            <person name="Brannstrom I.O."/>
            <person name="Guillou S."/>
            <person name="Cros-Aarteil S."/>
            <person name="Calhoun S."/>
            <person name="Haridas S."/>
            <person name="Kuo A."/>
            <person name="Mondo S."/>
            <person name="Pangilinan J."/>
            <person name="Riley R."/>
            <person name="LaButti K."/>
            <person name="Andreopoulos B."/>
            <person name="Lipzen A."/>
            <person name="Chen C."/>
            <person name="Yan M."/>
            <person name="Daum C."/>
            <person name="Ng V."/>
            <person name="Clum A."/>
            <person name="Steindorff A."/>
            <person name="Ohm R.A."/>
            <person name="Martin F."/>
            <person name="Silar P."/>
            <person name="Natvig D.O."/>
            <person name="Lalanne C."/>
            <person name="Gautier V."/>
            <person name="Ament-Velasquez S.L."/>
            <person name="Kruys A."/>
            <person name="Hutchinson M.I."/>
            <person name="Powell A.J."/>
            <person name="Barry K."/>
            <person name="Miller A.N."/>
            <person name="Grigoriev I.V."/>
            <person name="Debuchy R."/>
            <person name="Gladieux P."/>
            <person name="Hiltunen Thoren M."/>
            <person name="Johannesson H."/>
        </authorList>
    </citation>
    <scope>NUCLEOTIDE SEQUENCE</scope>
    <source>
        <strain evidence="25">CBS 123565</strain>
    </source>
</reference>
<evidence type="ECO:0000256" key="7">
    <source>
        <dbReference type="ARBA" id="ARBA00022448"/>
    </source>
</evidence>
<dbReference type="GO" id="GO:0004783">
    <property type="term" value="F:sulfite reductase (NADPH) activity"/>
    <property type="evidence" value="ECO:0007669"/>
    <property type="project" value="UniProtKB-EC"/>
</dbReference>
<comment type="catalytic activity">
    <reaction evidence="21">
        <text>hydrogen sulfide + 3 NADP(+) + 3 H2O = sulfite + 3 NADPH + 4 H(+)</text>
        <dbReference type="Rhea" id="RHEA:13801"/>
        <dbReference type="ChEBI" id="CHEBI:15377"/>
        <dbReference type="ChEBI" id="CHEBI:15378"/>
        <dbReference type="ChEBI" id="CHEBI:17359"/>
        <dbReference type="ChEBI" id="CHEBI:29919"/>
        <dbReference type="ChEBI" id="CHEBI:57783"/>
        <dbReference type="ChEBI" id="CHEBI:58349"/>
        <dbReference type="EC" id="1.8.1.2"/>
    </reaction>
</comment>
<dbReference type="Gene3D" id="1.20.1090.10">
    <property type="entry name" value="Dehydroquinate synthase-like - alpha domain"/>
    <property type="match status" value="1"/>
</dbReference>
<evidence type="ECO:0000256" key="5">
    <source>
        <dbReference type="ARBA" id="ARBA00004774"/>
    </source>
</evidence>
<evidence type="ECO:0000256" key="13">
    <source>
        <dbReference type="ARBA" id="ARBA00022857"/>
    </source>
</evidence>
<feature type="compositionally biased region" description="Low complexity" evidence="23">
    <location>
        <begin position="1142"/>
        <end position="1152"/>
    </location>
</feature>
<comment type="cofactor">
    <cofactor evidence="3">
        <name>FAD</name>
        <dbReference type="ChEBI" id="CHEBI:57692"/>
    </cofactor>
</comment>
<keyword evidence="18" id="KW-0411">Iron-sulfur</keyword>
<evidence type="ECO:0000256" key="17">
    <source>
        <dbReference type="ARBA" id="ARBA00023004"/>
    </source>
</evidence>
<comment type="catalytic activity">
    <reaction evidence="1">
        <text>(S)-3-hydroxybutanoate + 2-oxoglutarate = (R)-2-hydroxyglutarate + acetoacetate</text>
        <dbReference type="Rhea" id="RHEA:23048"/>
        <dbReference type="ChEBI" id="CHEBI:11047"/>
        <dbReference type="ChEBI" id="CHEBI:13705"/>
        <dbReference type="ChEBI" id="CHEBI:15801"/>
        <dbReference type="ChEBI" id="CHEBI:16810"/>
        <dbReference type="EC" id="1.1.99.24"/>
    </reaction>
</comment>
<dbReference type="SUPFAM" id="SSF52343">
    <property type="entry name" value="Ferredoxin reductase-like, C-terminal NADP-linked domain"/>
    <property type="match status" value="1"/>
</dbReference>
<dbReference type="GO" id="GO:0047988">
    <property type="term" value="F:hydroxyacid-oxoacid transhydrogenase activity"/>
    <property type="evidence" value="ECO:0007669"/>
    <property type="project" value="UniProtKB-EC"/>
</dbReference>
<evidence type="ECO:0000256" key="21">
    <source>
        <dbReference type="ARBA" id="ARBA00052219"/>
    </source>
</evidence>
<evidence type="ECO:0000256" key="9">
    <source>
        <dbReference type="ARBA" id="ARBA00022630"/>
    </source>
</evidence>
<evidence type="ECO:0000256" key="6">
    <source>
        <dbReference type="ARBA" id="ARBA00010005"/>
    </source>
</evidence>
<dbReference type="InterPro" id="IPR017927">
    <property type="entry name" value="FAD-bd_FR_type"/>
</dbReference>
<dbReference type="Gene3D" id="3.40.50.1970">
    <property type="match status" value="1"/>
</dbReference>
<dbReference type="GO" id="GO:0004022">
    <property type="term" value="F:alcohol dehydrogenase (NAD+) activity"/>
    <property type="evidence" value="ECO:0007669"/>
    <property type="project" value="InterPro"/>
</dbReference>
<comment type="caution">
    <text evidence="25">The sequence shown here is derived from an EMBL/GenBank/DDBJ whole genome shotgun (WGS) entry which is preliminary data.</text>
</comment>
<dbReference type="CDD" id="cd08190">
    <property type="entry name" value="HOT"/>
    <property type="match status" value="1"/>
</dbReference>
<dbReference type="Pfam" id="PF17147">
    <property type="entry name" value="PFOR_II"/>
    <property type="match status" value="1"/>
</dbReference>
<dbReference type="FunFam" id="3.40.50.970:FF:000052">
    <property type="entry name" value="Sulfite reductase [NADPH] flavoprotein component"/>
    <property type="match status" value="1"/>
</dbReference>
<dbReference type="InterPro" id="IPR017938">
    <property type="entry name" value="Riboflavin_synthase-like_b-brl"/>
</dbReference>
<feature type="region of interest" description="Disordered" evidence="23">
    <location>
        <begin position="1085"/>
        <end position="1165"/>
    </location>
</feature>
<dbReference type="InterPro" id="IPR039261">
    <property type="entry name" value="FNR_nucleotide-bd"/>
</dbReference>
<dbReference type="Gene3D" id="3.40.920.10">
    <property type="entry name" value="Pyruvate-ferredoxin oxidoreductase, PFOR, domain III"/>
    <property type="match status" value="1"/>
</dbReference>
<gene>
    <name evidence="25" type="ORF">BT67DRAFT_433798</name>
</gene>
<keyword evidence="14" id="KW-0809">Transit peptide</keyword>
<dbReference type="InterPro" id="IPR001709">
    <property type="entry name" value="Flavoprot_Pyr_Nucl_cyt_Rdtase"/>
</dbReference>
<dbReference type="PRINTS" id="PR00371">
    <property type="entry name" value="FPNCR"/>
</dbReference>
<evidence type="ECO:0000256" key="11">
    <source>
        <dbReference type="ARBA" id="ARBA00022723"/>
    </source>
</evidence>
<accession>A0AAN6UL36</accession>
<evidence type="ECO:0000313" key="25">
    <source>
        <dbReference type="EMBL" id="KAK4135003.1"/>
    </source>
</evidence>
<keyword evidence="15" id="KW-0249">Electron transport</keyword>
<dbReference type="InterPro" id="IPR009014">
    <property type="entry name" value="Transketo_C/PFOR_II"/>
</dbReference>
<evidence type="ECO:0000256" key="18">
    <source>
        <dbReference type="ARBA" id="ARBA00023014"/>
    </source>
</evidence>
<dbReference type="InterPro" id="IPR039697">
    <property type="entry name" value="Alcohol_dehydrogenase_Fe"/>
</dbReference>
<evidence type="ECO:0000256" key="4">
    <source>
        <dbReference type="ARBA" id="ARBA00004173"/>
    </source>
</evidence>
<dbReference type="FunFam" id="1.20.990.10:FF:000010">
    <property type="entry name" value="Sulfite reductase [NADPH] flavoprotein component"/>
    <property type="match status" value="1"/>
</dbReference>
<dbReference type="InterPro" id="IPR001433">
    <property type="entry name" value="OxRdtase_FAD/NAD-bd"/>
</dbReference>
<keyword evidence="16" id="KW-0560">Oxidoreductase</keyword>
<dbReference type="Gene3D" id="3.40.50.80">
    <property type="entry name" value="Nucleotide-binding domain of ferredoxin-NADP reductase (FNR) module"/>
    <property type="match status" value="1"/>
</dbReference>
<dbReference type="GO" id="GO:0005739">
    <property type="term" value="C:mitochondrion"/>
    <property type="evidence" value="ECO:0007669"/>
    <property type="project" value="UniProtKB-SubCell"/>
</dbReference>
<evidence type="ECO:0000256" key="20">
    <source>
        <dbReference type="ARBA" id="ARBA00049496"/>
    </source>
</evidence>
<dbReference type="FunFam" id="3.40.50.920:FF:000007">
    <property type="entry name" value="Pyruvate:ferredoxin (Flavodoxin) oxidoreductase"/>
    <property type="match status" value="1"/>
</dbReference>
<dbReference type="Pfam" id="PF00175">
    <property type="entry name" value="NAD_binding_1"/>
    <property type="match status" value="1"/>
</dbReference>
<evidence type="ECO:0000256" key="3">
    <source>
        <dbReference type="ARBA" id="ARBA00001974"/>
    </source>
</evidence>
<keyword evidence="19" id="KW-0496">Mitochondrion</keyword>
<evidence type="ECO:0000256" key="1">
    <source>
        <dbReference type="ARBA" id="ARBA00000813"/>
    </source>
</evidence>
<evidence type="ECO:0000256" key="15">
    <source>
        <dbReference type="ARBA" id="ARBA00022982"/>
    </source>
</evidence>
<dbReference type="FunFam" id="3.40.50.1970:FF:000009">
    <property type="entry name" value="Fe-containing alcohol dehydrogenase"/>
    <property type="match status" value="1"/>
</dbReference>
<keyword evidence="8" id="KW-0004">4Fe-4S</keyword>
<dbReference type="PANTHER" id="PTHR11496:SF83">
    <property type="entry name" value="HYDROXYACID-OXOACID TRANSHYDROGENASE, MITOCHONDRIAL"/>
    <property type="match status" value="1"/>
</dbReference>
<dbReference type="Gene3D" id="2.40.30.10">
    <property type="entry name" value="Translation factors"/>
    <property type="match status" value="1"/>
</dbReference>
<dbReference type="InterPro" id="IPR001670">
    <property type="entry name" value="ADH_Fe/GldA"/>
</dbReference>
<comment type="pathway">
    <text evidence="5">Sulfur metabolism; hydrogen sulfide biosynthesis; hydrogen sulfide from sulfite (NADPH route): step 1/1.</text>
</comment>
<comment type="cofactor">
    <cofactor evidence="2">
        <name>FMN</name>
        <dbReference type="ChEBI" id="CHEBI:58210"/>
    </cofactor>
</comment>
<name>A0AAN6UL36_9PEZI</name>
<proteinExistence type="inferred from homology"/>
<dbReference type="InterPro" id="IPR002869">
    <property type="entry name" value="Pyrv_flavodox_OxRed_cen"/>
</dbReference>
<feature type="domain" description="FAD-binding FR-type" evidence="24">
    <location>
        <begin position="682"/>
        <end position="919"/>
    </location>
</feature>
<dbReference type="GO" id="GO:0051539">
    <property type="term" value="F:4 iron, 4 sulfur cluster binding"/>
    <property type="evidence" value="ECO:0007669"/>
    <property type="project" value="UniProtKB-KW"/>
</dbReference>
<keyword evidence="12" id="KW-0274">FAD</keyword>
<evidence type="ECO:0000256" key="10">
    <source>
        <dbReference type="ARBA" id="ARBA00022643"/>
    </source>
</evidence>
<dbReference type="FunFam" id="3.40.50.80:FF:000011">
    <property type="entry name" value="Sulfite reductase flavoprotein component"/>
    <property type="match status" value="1"/>
</dbReference>
<dbReference type="Pfam" id="PF01558">
    <property type="entry name" value="POR"/>
    <property type="match status" value="1"/>
</dbReference>
<dbReference type="GO" id="GO:0046872">
    <property type="term" value="F:metal ion binding"/>
    <property type="evidence" value="ECO:0007669"/>
    <property type="project" value="UniProtKB-KW"/>
</dbReference>
<dbReference type="SUPFAM" id="SSF56796">
    <property type="entry name" value="Dehydroquinate synthase-like"/>
    <property type="match status" value="1"/>
</dbReference>
<dbReference type="SUPFAM" id="SSF63380">
    <property type="entry name" value="Riboflavin synthase domain-like"/>
    <property type="match status" value="1"/>
</dbReference>
<dbReference type="GO" id="GO:0016903">
    <property type="term" value="F:oxidoreductase activity, acting on the aldehyde or oxo group of donors"/>
    <property type="evidence" value="ECO:0007669"/>
    <property type="project" value="InterPro"/>
</dbReference>
<dbReference type="InterPro" id="IPR056798">
    <property type="entry name" value="ADH_Fe_C"/>
</dbReference>
<evidence type="ECO:0000259" key="24">
    <source>
        <dbReference type="PROSITE" id="PS51384"/>
    </source>
</evidence>
<reference evidence="25" key="2">
    <citation type="submission" date="2023-05" db="EMBL/GenBank/DDBJ databases">
        <authorList>
            <consortium name="Lawrence Berkeley National Laboratory"/>
            <person name="Steindorff A."/>
            <person name="Hensen N."/>
            <person name="Bonometti L."/>
            <person name="Westerberg I."/>
            <person name="Brannstrom I.O."/>
            <person name="Guillou S."/>
            <person name="Cros-Aarteil S."/>
            <person name="Calhoun S."/>
            <person name="Haridas S."/>
            <person name="Kuo A."/>
            <person name="Mondo S."/>
            <person name="Pangilinan J."/>
            <person name="Riley R."/>
            <person name="Labutti K."/>
            <person name="Andreopoulos B."/>
            <person name="Lipzen A."/>
            <person name="Chen C."/>
            <person name="Yanf M."/>
            <person name="Daum C."/>
            <person name="Ng V."/>
            <person name="Clum A."/>
            <person name="Ohm R."/>
            <person name="Martin F."/>
            <person name="Silar P."/>
            <person name="Natvig D."/>
            <person name="Lalanne C."/>
            <person name="Gautier V."/>
            <person name="Ament-Velasquez S.L."/>
            <person name="Kruys A."/>
            <person name="Hutchinson M.I."/>
            <person name="Powell A.J."/>
            <person name="Barry K."/>
            <person name="Miller A.N."/>
            <person name="Grigoriev I.V."/>
            <person name="Debuchy R."/>
            <person name="Gladieux P."/>
            <person name="Thoren M.H."/>
            <person name="Johannesson H."/>
        </authorList>
    </citation>
    <scope>NUCLEOTIDE SEQUENCE</scope>
    <source>
        <strain evidence="25">CBS 123565</strain>
    </source>
</reference>
<keyword evidence="7" id="KW-0813">Transport</keyword>
<keyword evidence="13" id="KW-0521">NADP</keyword>
<organism evidence="25 26">
    <name type="scientific">Trichocladium antarcticum</name>
    <dbReference type="NCBI Taxonomy" id="1450529"/>
    <lineage>
        <taxon>Eukaryota</taxon>
        <taxon>Fungi</taxon>
        <taxon>Dikarya</taxon>
        <taxon>Ascomycota</taxon>
        <taxon>Pezizomycotina</taxon>
        <taxon>Sordariomycetes</taxon>
        <taxon>Sordariomycetidae</taxon>
        <taxon>Sordariales</taxon>
        <taxon>Chaetomiaceae</taxon>
        <taxon>Trichocladium</taxon>
    </lineage>
</organism>
<dbReference type="Proteomes" id="UP001304895">
    <property type="component" value="Unassembled WGS sequence"/>
</dbReference>
<comment type="subcellular location">
    <subcellularLocation>
        <location evidence="4">Mitochondrion</location>
    </subcellularLocation>
</comment>
<dbReference type="InterPro" id="IPR042157">
    <property type="entry name" value="HOT"/>
</dbReference>
<dbReference type="Gene3D" id="1.20.990.10">
    <property type="entry name" value="NADPH-cytochrome p450 Reductase, Chain A, domain 3"/>
    <property type="match status" value="1"/>
</dbReference>
<dbReference type="InterPro" id="IPR019752">
    <property type="entry name" value="Pyrv/ketoisovalerate_OxRed_cat"/>
</dbReference>
<dbReference type="InterPro" id="IPR023173">
    <property type="entry name" value="NADPH_Cyt_P450_Rdtase_alpha"/>
</dbReference>
<dbReference type="SUPFAM" id="SSF52922">
    <property type="entry name" value="TK C-terminal domain-like"/>
    <property type="match status" value="1"/>
</dbReference>
<evidence type="ECO:0000256" key="14">
    <source>
        <dbReference type="ARBA" id="ARBA00022946"/>
    </source>
</evidence>
<protein>
    <recommendedName>
        <fullName evidence="24">FAD-binding FR-type domain-containing protein</fullName>
    </recommendedName>
</protein>
<keyword evidence="17" id="KW-0408">Iron</keyword>
<dbReference type="EMBL" id="MU853407">
    <property type="protein sequence ID" value="KAK4135003.1"/>
    <property type="molecule type" value="Genomic_DNA"/>
</dbReference>
<keyword evidence="11" id="KW-0479">Metal-binding</keyword>
<evidence type="ECO:0000256" key="8">
    <source>
        <dbReference type="ARBA" id="ARBA00022485"/>
    </source>
</evidence>
<dbReference type="SUPFAM" id="SSF53323">
    <property type="entry name" value="Pyruvate-ferredoxin oxidoreductase, PFOR, domain III"/>
    <property type="match status" value="1"/>
</dbReference>
<keyword evidence="26" id="KW-1185">Reference proteome</keyword>
<evidence type="ECO:0000256" key="12">
    <source>
        <dbReference type="ARBA" id="ARBA00022827"/>
    </source>
</evidence>
<comment type="catalytic activity">
    <reaction evidence="20">
        <text>4-hydroxybutanoate + 2-oxoglutarate = (R)-2-hydroxyglutarate + succinate semialdehyde</text>
        <dbReference type="Rhea" id="RHEA:24734"/>
        <dbReference type="ChEBI" id="CHEBI:15801"/>
        <dbReference type="ChEBI" id="CHEBI:16724"/>
        <dbReference type="ChEBI" id="CHEBI:16810"/>
        <dbReference type="ChEBI" id="CHEBI:57706"/>
        <dbReference type="EC" id="1.1.99.24"/>
    </reaction>
</comment>
<dbReference type="CDD" id="cd06207">
    <property type="entry name" value="CyPoR_like"/>
    <property type="match status" value="1"/>
</dbReference>
<dbReference type="Pfam" id="PF00465">
    <property type="entry name" value="Fe-ADH"/>
    <property type="match status" value="1"/>
</dbReference>
<comment type="similarity">
    <text evidence="6">Belongs to the iron-containing alcohol dehydrogenase family. Hydroxyacid-oxoacid transhydrogenase subfamily.</text>
</comment>
<evidence type="ECO:0000256" key="16">
    <source>
        <dbReference type="ARBA" id="ARBA00023002"/>
    </source>
</evidence>
<evidence type="ECO:0000256" key="23">
    <source>
        <dbReference type="SAM" id="MobiDB-lite"/>
    </source>
</evidence>
<keyword evidence="10" id="KW-0288">FMN</keyword>
<dbReference type="FunFam" id="1.20.1090.10:FF:000003">
    <property type="entry name" value="Probable hydroxyacid-oxoacid transhydrogenase, mitochondrial"/>
    <property type="match status" value="1"/>
</dbReference>
<evidence type="ECO:0000256" key="2">
    <source>
        <dbReference type="ARBA" id="ARBA00001917"/>
    </source>
</evidence>
<sequence>MQLKHDEATGGILPVPAAGLAPASADATPLGQQIPLGAISGPTYVTGQLLVQQTAYKLSDKIFSFSPETFDLDHAVQQWSRAGERNIHGETTTVVPLQTRPGAGTLALGYIFSKDFDLSKRHIPQSLLAPSLSLRHLRSALDQLSLLYGVASPFVAHIAAADYSAQDGLVTEYESALQIAEDLGLGLLASSSAHEAQHMSLLATLLASLLPTLHVYDGLRTARETLKVADALSETSIADIYNKVAREAGALNKRLDTAGKVVDLLRSFNNELGTAYAPFEYHGHEAPEVVLVVFGSVESQLAKQVVNTLAADGRRVGAVNVRVYRPFIEEAFLEALPGSVKQIAVLGQVRDAVAVEDASSQSVLYSDVLTAVSFADRWSNEPAVVDVKYAPSTVHTPSSIASIIHRLTSQDGEGEVALALHALEQARQYTFWDVDSSSAVAAPATIGKLLARESPSSVSIHEVYDNLVQGGAVRTDIRSSEKPIEAPFAIEEADVVFVGEEKLLKDVDIVRGSKSGSKLILRLPNFKEEDLEKRIPATARKQMQEKGLELFVLDSSFSPALEKDAQLLSELAFLQVARPEITREQLAKLTESRQEEVALAEFTDALAQALRLVEVPAAWGEASADALTAPPTQTLKSTSFVSFQKDEAEPALKHDSWQEAAKGLVFKEAYGAQNALRPDLTVKTFTIHVKENRRLTPLAYDRNIFHIEFDLGDSGLTYNIGEALGIHADNDPAQVADFISFYGLNADELVQVPSREDPAVSETRTVYQSLVQNIDILGKPPKRFFESLAEFATDPAEQTKLTLLGSQAGAEDFKRLSETETVTYVDVLRTFTSARPSLPDLFRIVAPLKRREYSIASAQAVTPTSVALMIVVVDWVDPQGRTRYGQATRYLSQLAPGTAITASVKPSVMKLPASDASPLIMAGLGTGLAPFRAFVQYRAMQKAQGRQIGAILLYLGSRHQREEYLYGEEWEAYLDAGVITLLGAAFSRDQPEKIYIQDRMRQTLADIAQAYVRDEGAFYLCGPTWPVPDVTAVLEEAIQEEGRLAGKKVDARKEIERLKEDGSESMTWFRCGPQPGLCGVDPASPHSTPGPGMWAGTQRRESGKANSEWEVPKAAATRPRRATAGVWGNGRRNPRRAQLQFAHPPSCPCHANPSHHHHTPASAASTVARFAERTLNPASTTTTSRRGYATPRDPAQQKEYAFEMAASSIRFGPGVTREIGMDLRNMGARKVVVVTDTTVARLEAMRQVRGALDAQGIGHVVYDGVRVEPKDSSVRAAIAWCRPHAPDAIVAVGGGSVMDTAKLMNLFVCYPDADFMDFVNAPLGKGLPVERKLLPLIAVPTTAGTGSETTGTAIFDLVSRRAKTGVAHRNLKPTLGICDPLNTRTMPAAVKASSGLDVLCHSLESWTAIPFNERTPRPTNPMLRPAYQGANPISDIFSLNALRQTVKYLPRSVRDPDDMEAQSEMLLASTLAGVGFGNAGVHLCHGMSYPISGQNPGYKHAGYEIDEPIIPHGVSVAVSAPAVFRFTGPSNPERHLAAAEAFGVDISNVKRESAGEVLADALTKFLADLGDQPAGLKGLGFGREHIDQLIEGTIPQARVLMLAPGLAKELEQERDQLRRLFEDALEH</sequence>
<dbReference type="PROSITE" id="PS51384">
    <property type="entry name" value="FAD_FR"/>
    <property type="match status" value="1"/>
</dbReference>